<sequence>MRHRSYRVCNGRTLALIALVVLVARTQRVFASPTDERRFWTPTVVAVDDGVGSKIRRMGNDVEKSKSFVFENTVAESLTRDGVVAVRVRGLNEAKTQSAKLFMDCARVTDNVAVEEYDDGSRRVTLATTTKQRGSGFGEPTSKACKKFEVTTKMLRAKVSVAEQAITDVFQSKFSDLSEFANGVLMQGENGETYKTFSEVLKDCEHLEHFHGYTISPQQKLKNSKVRTIEEHTDQGLLIAFVPAIIVDAVTGRRDKFSSTGDFYMTLPGHRKVLLHFDTLPDDVVIFMLGQAIEQQITPKLANGLELHAVPHAMDMPNLKSNQFRFWYGRMFLPPENALDESHGLSFGTVRANIIEDFARGLKTSVGCGRELLSVAGSGSCASNQIWCWMRCMNHSAPASNPLTCRTGHSVQCLSQRLEVWTDADSHGDYNPGCTDETNETKPVTDPPTIPARAASCTDGNAWETFLNHSEYENSLELLQDKLYLLWTVQNGKLKARVAFNGKIGWFALGIKNLGGKHNGMNGANIVMGVHDPHPMGHDSNFGSPYVGKSSAKQYKIHDHSSAFRHWNDTADVASPFVSSTTFNSCFSCMRFETASIRGEALNLTSGINELIWAAHDGTYLKGYHEVQGFDRRDARGHLTLDLTRNYGRVTCGFSRGWAAASQTCAFSAASTPSAIVSISIAVIAILVM</sequence>
<dbReference type="Gramene" id="ABO99582">
    <property type="protein sequence ID" value="ABO99582"/>
    <property type="gene ID" value="OSTLU_18125"/>
</dbReference>
<dbReference type="Proteomes" id="UP000001568">
    <property type="component" value="Chromosome 14"/>
</dbReference>
<dbReference type="KEGG" id="olu:OSTLU_25507"/>
<evidence type="ECO:0000313" key="4">
    <source>
        <dbReference type="EMBL" id="ABO99582.1"/>
    </source>
</evidence>
<keyword evidence="1" id="KW-1133">Transmembrane helix</keyword>
<evidence type="ECO:0000256" key="1">
    <source>
        <dbReference type="SAM" id="Phobius"/>
    </source>
</evidence>
<dbReference type="eggNOG" id="ENOG502RZ0E">
    <property type="taxonomic scope" value="Eukaryota"/>
</dbReference>
<dbReference type="KEGG" id="olu:OSTLU_18125"/>
<dbReference type="HOGENOM" id="CLU_394553_0_0_1"/>
<dbReference type="PANTHER" id="PTHR40855:SF1">
    <property type="entry name" value="CLAVAMINATE SYNTHASE-LIKE PROTEIN"/>
    <property type="match status" value="1"/>
</dbReference>
<keyword evidence="1" id="KW-0812">Transmembrane</keyword>
<reference evidence="3 5" key="1">
    <citation type="journal article" date="2007" name="Proc. Natl. Acad. Sci. U.S.A.">
        <title>The tiny eukaryote Ostreococcus provides genomic insights into the paradox of plankton speciation.</title>
        <authorList>
            <person name="Palenik B."/>
            <person name="Grimwood J."/>
            <person name="Aerts A."/>
            <person name="Rouze P."/>
            <person name="Salamov A."/>
            <person name="Putnam N."/>
            <person name="Dupont C."/>
            <person name="Jorgensen R."/>
            <person name="Derelle E."/>
            <person name="Rombauts S."/>
            <person name="Zhou K."/>
            <person name="Otillar R."/>
            <person name="Merchant S.S."/>
            <person name="Podell S."/>
            <person name="Gaasterland T."/>
            <person name="Napoli C."/>
            <person name="Gendler K."/>
            <person name="Manuell A."/>
            <person name="Tai V."/>
            <person name="Vallon O."/>
            <person name="Piganeau G."/>
            <person name="Jancek S."/>
            <person name="Heijde M."/>
            <person name="Jabbari K."/>
            <person name="Bowler C."/>
            <person name="Lohr M."/>
            <person name="Robbens S."/>
            <person name="Werner G."/>
            <person name="Dubchak I."/>
            <person name="Pazour G.J."/>
            <person name="Ren Q."/>
            <person name="Paulsen I."/>
            <person name="Delwiche C."/>
            <person name="Schmutz J."/>
            <person name="Rokhsar D."/>
            <person name="Van de Peer Y."/>
            <person name="Moreau H."/>
            <person name="Grigoriev I.V."/>
        </authorList>
    </citation>
    <scope>NUCLEOTIDE SEQUENCE [LARGE SCALE GENOMIC DNA]</scope>
    <source>
        <strain evidence="3 5">CCE9901</strain>
    </source>
</reference>
<proteinExistence type="predicted"/>
<dbReference type="EMBL" id="CP000594">
    <property type="protein sequence ID" value="ABO99582.1"/>
    <property type="molecule type" value="Genomic_DNA"/>
</dbReference>
<dbReference type="RefSeq" id="XP_001421254.1">
    <property type="nucleotide sequence ID" value="XM_001421217.1"/>
</dbReference>
<name>A4S7D3_OSTLU</name>
<evidence type="ECO:0000256" key="2">
    <source>
        <dbReference type="SAM" id="SignalP"/>
    </source>
</evidence>
<organism evidence="3 5">
    <name type="scientific">Ostreococcus lucimarinus (strain CCE9901)</name>
    <dbReference type="NCBI Taxonomy" id="436017"/>
    <lineage>
        <taxon>Eukaryota</taxon>
        <taxon>Viridiplantae</taxon>
        <taxon>Chlorophyta</taxon>
        <taxon>Mamiellophyceae</taxon>
        <taxon>Mamiellales</taxon>
        <taxon>Bathycoccaceae</taxon>
        <taxon>Ostreococcus</taxon>
    </lineage>
</organism>
<feature type="transmembrane region" description="Helical" evidence="1">
    <location>
        <begin position="666"/>
        <end position="688"/>
    </location>
</feature>
<evidence type="ECO:0000313" key="5">
    <source>
        <dbReference type="Proteomes" id="UP000001568"/>
    </source>
</evidence>
<dbReference type="PANTHER" id="PTHR40855">
    <property type="entry name" value="DIOX_N DOMAIN-CONTAINING PROTEIN"/>
    <property type="match status" value="1"/>
</dbReference>
<dbReference type="RefSeq" id="XP_001421289.1">
    <property type="nucleotide sequence ID" value="XM_001421252.1"/>
</dbReference>
<keyword evidence="2" id="KW-0732">Signal</keyword>
<dbReference type="EMBL" id="CP000594">
    <property type="protein sequence ID" value="ABO99547.1"/>
    <property type="molecule type" value="Genomic_DNA"/>
</dbReference>
<protein>
    <recommendedName>
        <fullName evidence="6">DOMON domain-containing protein</fullName>
    </recommendedName>
</protein>
<keyword evidence="5" id="KW-1185">Reference proteome</keyword>
<feature type="chain" id="PRO_5007635069" description="DOMON domain-containing protein" evidence="2">
    <location>
        <begin position="32"/>
        <end position="689"/>
    </location>
</feature>
<dbReference type="AlphaFoldDB" id="A4S7D3"/>
<accession>A4S7D3</accession>
<dbReference type="OMA" id="GRMVLPP"/>
<feature type="signal peptide" evidence="2">
    <location>
        <begin position="1"/>
        <end position="31"/>
    </location>
</feature>
<evidence type="ECO:0008006" key="6">
    <source>
        <dbReference type="Google" id="ProtNLM"/>
    </source>
</evidence>
<dbReference type="Gramene" id="ABO99547">
    <property type="protein sequence ID" value="ABO99547"/>
    <property type="gene ID" value="OSTLU_25507"/>
</dbReference>
<gene>
    <name evidence="4" type="ORF">OSTLU_18125</name>
    <name evidence="3" type="ORF">OSTLU_25507</name>
</gene>
<dbReference type="GeneID" id="5005366"/>
<evidence type="ECO:0000313" key="3">
    <source>
        <dbReference type="EMBL" id="ABO99547.1"/>
    </source>
</evidence>
<dbReference type="OrthoDB" id="543386at2759"/>
<keyword evidence="1" id="KW-0472">Membrane</keyword>
<dbReference type="GeneID" id="5005336"/>